<comment type="similarity">
    <text evidence="7">Belongs to the transglycosylase MltG family.</text>
</comment>
<dbReference type="Gene3D" id="3.30.160.60">
    <property type="entry name" value="Classic Zinc Finger"/>
    <property type="match status" value="1"/>
</dbReference>
<keyword evidence="1 7" id="KW-1003">Cell membrane</keyword>
<evidence type="ECO:0000256" key="4">
    <source>
        <dbReference type="ARBA" id="ARBA00023136"/>
    </source>
</evidence>
<evidence type="ECO:0000256" key="5">
    <source>
        <dbReference type="ARBA" id="ARBA00023239"/>
    </source>
</evidence>
<keyword evidence="3 7" id="KW-1133">Transmembrane helix</keyword>
<dbReference type="NCBIfam" id="TIGR00247">
    <property type="entry name" value="endolytic transglycosylase MltG"/>
    <property type="match status" value="1"/>
</dbReference>
<proteinExistence type="inferred from homology"/>
<dbReference type="HAMAP" id="MF_02065">
    <property type="entry name" value="MltG"/>
    <property type="match status" value="1"/>
</dbReference>
<dbReference type="PANTHER" id="PTHR30518">
    <property type="entry name" value="ENDOLYTIC MUREIN TRANSGLYCOSYLASE"/>
    <property type="match status" value="1"/>
</dbReference>
<dbReference type="Pfam" id="PF02618">
    <property type="entry name" value="YceG"/>
    <property type="match status" value="1"/>
</dbReference>
<evidence type="ECO:0000256" key="6">
    <source>
        <dbReference type="ARBA" id="ARBA00023316"/>
    </source>
</evidence>
<comment type="function">
    <text evidence="7">Functions as a peptidoglycan terminase that cleaves nascent peptidoglycan strands endolytically to terminate their elongation.</text>
</comment>
<keyword evidence="6 7" id="KW-0961">Cell wall biogenesis/degradation</keyword>
<dbReference type="GO" id="GO:0008932">
    <property type="term" value="F:lytic endotransglycosylase activity"/>
    <property type="evidence" value="ECO:0007669"/>
    <property type="project" value="UniProtKB-UniRule"/>
</dbReference>
<comment type="caution">
    <text evidence="8">The sequence shown here is derived from an EMBL/GenBank/DDBJ whole genome shotgun (WGS) entry which is preliminary data.</text>
</comment>
<dbReference type="EC" id="4.2.2.29" evidence="7"/>
<dbReference type="GO" id="GO:0005886">
    <property type="term" value="C:plasma membrane"/>
    <property type="evidence" value="ECO:0007669"/>
    <property type="project" value="UniProtKB-UniRule"/>
</dbReference>
<dbReference type="AlphaFoldDB" id="A0A356LGZ3"/>
<reference evidence="8 9" key="1">
    <citation type="journal article" date="2018" name="Nat. Biotechnol.">
        <title>A standardized bacterial taxonomy based on genome phylogeny substantially revises the tree of life.</title>
        <authorList>
            <person name="Parks D.H."/>
            <person name="Chuvochina M."/>
            <person name="Waite D.W."/>
            <person name="Rinke C."/>
            <person name="Skarshewski A."/>
            <person name="Chaumeil P.A."/>
            <person name="Hugenholtz P."/>
        </authorList>
    </citation>
    <scope>NUCLEOTIDE SEQUENCE [LARGE SCALE GENOMIC DNA]</scope>
    <source>
        <strain evidence="8">UBA10707</strain>
    </source>
</reference>
<keyword evidence="2 7" id="KW-0812">Transmembrane</keyword>
<evidence type="ECO:0000256" key="7">
    <source>
        <dbReference type="HAMAP-Rule" id="MF_02065"/>
    </source>
</evidence>
<feature type="site" description="Important for catalytic activity" evidence="7">
    <location>
        <position position="218"/>
    </location>
</feature>
<sequence length="337" mass="38055">MKLFKYIIFSFFICVLLLAAGLAGKIWHWTKTPAPMSADVIDYSVPRGSTIASVAQNMVAAGIRIEPYLFVMYARYTGQDRQLKAGAYEAKRGDTPVDLLTRMASGQTSKSQFQIIEGWSYRQIRTTLKNNRNITHTLDNLSDAQLLEKLGAPYDSPEGLFFPDTYVFVPGDTDMDILRRAYTEGQKRLAAVWDARDSELPLKTPYEALILASIIEKETGHEQDRSRVAGVFINRLEKRMLLQTDPTVIYGMKETYRGVITRNDLTTDTPWNTYTRGGLPPTPIASPGLLSLQAAVHPERHKYLYFVSRGDGTSEFSEDLRGHNRNVKTYILKKGIQ</sequence>
<dbReference type="GO" id="GO:0071555">
    <property type="term" value="P:cell wall organization"/>
    <property type="evidence" value="ECO:0007669"/>
    <property type="project" value="UniProtKB-KW"/>
</dbReference>
<evidence type="ECO:0000256" key="3">
    <source>
        <dbReference type="ARBA" id="ARBA00022989"/>
    </source>
</evidence>
<evidence type="ECO:0000313" key="9">
    <source>
        <dbReference type="Proteomes" id="UP000264036"/>
    </source>
</evidence>
<keyword evidence="4 7" id="KW-0472">Membrane</keyword>
<evidence type="ECO:0000256" key="2">
    <source>
        <dbReference type="ARBA" id="ARBA00022692"/>
    </source>
</evidence>
<protein>
    <recommendedName>
        <fullName evidence="7">Endolytic murein transglycosylase</fullName>
        <ecNumber evidence="7">4.2.2.29</ecNumber>
    </recommendedName>
    <alternativeName>
        <fullName evidence="7">Peptidoglycan lytic transglycosylase</fullName>
    </alternativeName>
    <alternativeName>
        <fullName evidence="7">Peptidoglycan polymerization terminase</fullName>
    </alternativeName>
</protein>
<name>A0A356LGZ3_9BURK</name>
<evidence type="ECO:0000256" key="1">
    <source>
        <dbReference type="ARBA" id="ARBA00022475"/>
    </source>
</evidence>
<dbReference type="EMBL" id="DOEK01000029">
    <property type="protein sequence ID" value="HBP30280.1"/>
    <property type="molecule type" value="Genomic_DNA"/>
</dbReference>
<keyword evidence="7" id="KW-0997">Cell inner membrane</keyword>
<dbReference type="GO" id="GO:0009252">
    <property type="term" value="P:peptidoglycan biosynthetic process"/>
    <property type="evidence" value="ECO:0007669"/>
    <property type="project" value="UniProtKB-UniRule"/>
</dbReference>
<dbReference type="Proteomes" id="UP000264036">
    <property type="component" value="Unassembled WGS sequence"/>
</dbReference>
<evidence type="ECO:0000313" key="8">
    <source>
        <dbReference type="EMBL" id="HBP30280.1"/>
    </source>
</evidence>
<gene>
    <name evidence="7 8" type="primary">mltG</name>
    <name evidence="8" type="ORF">DD666_12785</name>
</gene>
<dbReference type="PANTHER" id="PTHR30518:SF2">
    <property type="entry name" value="ENDOLYTIC MUREIN TRANSGLYCOSYLASE"/>
    <property type="match status" value="1"/>
</dbReference>
<organism evidence="8 9">
    <name type="scientific">Advenella kashmirensis</name>
    <dbReference type="NCBI Taxonomy" id="310575"/>
    <lineage>
        <taxon>Bacteria</taxon>
        <taxon>Pseudomonadati</taxon>
        <taxon>Pseudomonadota</taxon>
        <taxon>Betaproteobacteria</taxon>
        <taxon>Burkholderiales</taxon>
        <taxon>Alcaligenaceae</taxon>
    </lineage>
</organism>
<accession>A0A356LGZ3</accession>
<comment type="catalytic activity">
    <reaction evidence="7">
        <text>a peptidoglycan chain = a peptidoglycan chain with N-acetyl-1,6-anhydromuramyl-[peptide] at the reducing end + a peptidoglycan chain with N-acetylglucosamine at the non-reducing end.</text>
        <dbReference type="EC" id="4.2.2.29"/>
    </reaction>
</comment>
<dbReference type="CDD" id="cd08010">
    <property type="entry name" value="MltG_like"/>
    <property type="match status" value="1"/>
</dbReference>
<dbReference type="InterPro" id="IPR003770">
    <property type="entry name" value="MLTG-like"/>
</dbReference>
<keyword evidence="5 7" id="KW-0456">Lyase</keyword>
<dbReference type="Gene3D" id="3.30.1490.480">
    <property type="entry name" value="Endolytic murein transglycosylase"/>
    <property type="match status" value="1"/>
</dbReference>